<dbReference type="Proteomes" id="UP000299102">
    <property type="component" value="Unassembled WGS sequence"/>
</dbReference>
<reference evidence="2 3" key="1">
    <citation type="journal article" date="2019" name="Commun. Biol.">
        <title>The bagworm genome reveals a unique fibroin gene that provides high tensile strength.</title>
        <authorList>
            <person name="Kono N."/>
            <person name="Nakamura H."/>
            <person name="Ohtoshi R."/>
            <person name="Tomita M."/>
            <person name="Numata K."/>
            <person name="Arakawa K."/>
        </authorList>
    </citation>
    <scope>NUCLEOTIDE SEQUENCE [LARGE SCALE GENOMIC DNA]</scope>
</reference>
<feature type="region of interest" description="Disordered" evidence="1">
    <location>
        <begin position="138"/>
        <end position="160"/>
    </location>
</feature>
<organism evidence="2 3">
    <name type="scientific">Eumeta variegata</name>
    <name type="common">Bagworm moth</name>
    <name type="synonym">Eumeta japonica</name>
    <dbReference type="NCBI Taxonomy" id="151549"/>
    <lineage>
        <taxon>Eukaryota</taxon>
        <taxon>Metazoa</taxon>
        <taxon>Ecdysozoa</taxon>
        <taxon>Arthropoda</taxon>
        <taxon>Hexapoda</taxon>
        <taxon>Insecta</taxon>
        <taxon>Pterygota</taxon>
        <taxon>Neoptera</taxon>
        <taxon>Endopterygota</taxon>
        <taxon>Lepidoptera</taxon>
        <taxon>Glossata</taxon>
        <taxon>Ditrysia</taxon>
        <taxon>Tineoidea</taxon>
        <taxon>Psychidae</taxon>
        <taxon>Oiketicinae</taxon>
        <taxon>Eumeta</taxon>
    </lineage>
</organism>
<evidence type="ECO:0000256" key="1">
    <source>
        <dbReference type="SAM" id="MobiDB-lite"/>
    </source>
</evidence>
<sequence>MRLKENLVLSSSSSSSRSTWLRYDMETMGRLNCASTSSGGPPSSIIALSLPSPYIPFINPLPLQHPTNLKYPISTQVVKPLVRDAVGPMVSGQRYTLNQRGGLNKSLSTEDKIGCPRVLVLKLHTRRSRRSYDFRKIRRSRFRETARPPPPGPDPGNRCSESKQYLAMHRTSKCCCLRFSAEFA</sequence>
<evidence type="ECO:0000313" key="3">
    <source>
        <dbReference type="Proteomes" id="UP000299102"/>
    </source>
</evidence>
<keyword evidence="3" id="KW-1185">Reference proteome</keyword>
<accession>A0A4C1Y1L6</accession>
<name>A0A4C1Y1L6_EUMVA</name>
<protein>
    <submittedName>
        <fullName evidence="2">Uncharacterized protein</fullName>
    </submittedName>
</protein>
<gene>
    <name evidence="2" type="ORF">EVAR_55440_1</name>
</gene>
<dbReference type="AlphaFoldDB" id="A0A4C1Y1L6"/>
<dbReference type="EMBL" id="BGZK01001064">
    <property type="protein sequence ID" value="GBP70121.1"/>
    <property type="molecule type" value="Genomic_DNA"/>
</dbReference>
<comment type="caution">
    <text evidence="2">The sequence shown here is derived from an EMBL/GenBank/DDBJ whole genome shotgun (WGS) entry which is preliminary data.</text>
</comment>
<proteinExistence type="predicted"/>
<evidence type="ECO:0000313" key="2">
    <source>
        <dbReference type="EMBL" id="GBP70121.1"/>
    </source>
</evidence>